<dbReference type="PANTHER" id="PTHR47210:SF1">
    <property type="entry name" value="MEDIATOR OF RNA POLYMERASE II TRANSCRIPTION SUBUNIT 26C-RELATED"/>
    <property type="match status" value="1"/>
</dbReference>
<evidence type="ECO:0000313" key="2">
    <source>
        <dbReference type="EMBL" id="KAG5575223.1"/>
    </source>
</evidence>
<accession>A0A9J5WIV4</accession>
<dbReference type="AlphaFoldDB" id="A0A9J5WIV4"/>
<name>A0A9J5WIV4_SOLCO</name>
<dbReference type="OrthoDB" id="1737653at2759"/>
<evidence type="ECO:0000256" key="1">
    <source>
        <dbReference type="SAM" id="Coils"/>
    </source>
</evidence>
<dbReference type="Proteomes" id="UP000824120">
    <property type="component" value="Chromosome 11"/>
</dbReference>
<sequence length="84" mass="9738">MGVKFCKYGTDVCSGYLQRPPPRESAIDIERLNSARRRLQENYQEAQNAKKQRTIQVMDIHEIPKPKNGFIAKNKGGFQGRHHR</sequence>
<dbReference type="PANTHER" id="PTHR47210">
    <property type="entry name" value="MEDIATOR OF RNA POLYMERASE II TRANSCRIPTION SUBUNIT 26C-RELATED"/>
    <property type="match status" value="1"/>
</dbReference>
<protein>
    <submittedName>
        <fullName evidence="2">Uncharacterized protein</fullName>
    </submittedName>
</protein>
<reference evidence="2 3" key="1">
    <citation type="submission" date="2020-09" db="EMBL/GenBank/DDBJ databases">
        <title>De no assembly of potato wild relative species, Solanum commersonii.</title>
        <authorList>
            <person name="Cho K."/>
        </authorList>
    </citation>
    <scope>NUCLEOTIDE SEQUENCE [LARGE SCALE GENOMIC DNA]</scope>
    <source>
        <strain evidence="2">LZ3.2</strain>
        <tissue evidence="2">Leaf</tissue>
    </source>
</reference>
<feature type="coiled-coil region" evidence="1">
    <location>
        <begin position="29"/>
        <end position="56"/>
    </location>
</feature>
<keyword evidence="3" id="KW-1185">Reference proteome</keyword>
<proteinExistence type="predicted"/>
<gene>
    <name evidence="2" type="ORF">H5410_055357</name>
</gene>
<evidence type="ECO:0000313" key="3">
    <source>
        <dbReference type="Proteomes" id="UP000824120"/>
    </source>
</evidence>
<dbReference type="InterPro" id="IPR044790">
    <property type="entry name" value="MD26C-like"/>
</dbReference>
<comment type="caution">
    <text evidence="2">The sequence shown here is derived from an EMBL/GenBank/DDBJ whole genome shotgun (WGS) entry which is preliminary data.</text>
</comment>
<dbReference type="EMBL" id="JACXVP010000011">
    <property type="protein sequence ID" value="KAG5575223.1"/>
    <property type="molecule type" value="Genomic_DNA"/>
</dbReference>
<organism evidence="2 3">
    <name type="scientific">Solanum commersonii</name>
    <name type="common">Commerson's wild potato</name>
    <name type="synonym">Commerson's nightshade</name>
    <dbReference type="NCBI Taxonomy" id="4109"/>
    <lineage>
        <taxon>Eukaryota</taxon>
        <taxon>Viridiplantae</taxon>
        <taxon>Streptophyta</taxon>
        <taxon>Embryophyta</taxon>
        <taxon>Tracheophyta</taxon>
        <taxon>Spermatophyta</taxon>
        <taxon>Magnoliopsida</taxon>
        <taxon>eudicotyledons</taxon>
        <taxon>Gunneridae</taxon>
        <taxon>Pentapetalae</taxon>
        <taxon>asterids</taxon>
        <taxon>lamiids</taxon>
        <taxon>Solanales</taxon>
        <taxon>Solanaceae</taxon>
        <taxon>Solanoideae</taxon>
        <taxon>Solaneae</taxon>
        <taxon>Solanum</taxon>
    </lineage>
</organism>
<keyword evidence="1" id="KW-0175">Coiled coil</keyword>